<gene>
    <name evidence="2" type="ORF">BFL37_05465</name>
</gene>
<keyword evidence="1" id="KW-0472">Membrane</keyword>
<feature type="transmembrane region" description="Helical" evidence="1">
    <location>
        <begin position="32"/>
        <end position="50"/>
    </location>
</feature>
<feature type="transmembrane region" description="Helical" evidence="1">
    <location>
        <begin position="62"/>
        <end position="80"/>
    </location>
</feature>
<dbReference type="AlphaFoldDB" id="A0A251YNV0"/>
<evidence type="ECO:0000256" key="1">
    <source>
        <dbReference type="SAM" id="Phobius"/>
    </source>
</evidence>
<sequence>MENDRAADANAALDGLRTDREALAARIPEPRWHLAGFGAVALAWVAQAATLSPGADYEPPTTSWVAVVAAVVLLVLIRGRTGIRFRRVGARAALLVAAAVVACLVLFSISLGLVAQGLGWAVAITAIAAFLLVTRLSTLAFRAAVREIARRG</sequence>
<feature type="transmembrane region" description="Helical" evidence="1">
    <location>
        <begin position="92"/>
        <end position="114"/>
    </location>
</feature>
<feature type="transmembrane region" description="Helical" evidence="1">
    <location>
        <begin position="120"/>
        <end position="141"/>
    </location>
</feature>
<accession>A0A251YNV0</accession>
<evidence type="ECO:0000313" key="3">
    <source>
        <dbReference type="Proteomes" id="UP000195101"/>
    </source>
</evidence>
<dbReference type="RefSeq" id="WP_086514150.1">
    <property type="nucleotide sequence ID" value="NZ_MDJZ01000009.1"/>
</dbReference>
<comment type="caution">
    <text evidence="2">The sequence shown here is derived from an EMBL/GenBank/DDBJ whole genome shotgun (WGS) entry which is preliminary data.</text>
</comment>
<dbReference type="Proteomes" id="UP000195101">
    <property type="component" value="Unassembled WGS sequence"/>
</dbReference>
<proteinExistence type="predicted"/>
<protein>
    <submittedName>
        <fullName evidence="2">Uncharacterized protein</fullName>
    </submittedName>
</protein>
<reference evidence="2 3" key="1">
    <citation type="submission" date="2016-08" db="EMBL/GenBank/DDBJ databases">
        <title>Genome sequence of Clavibacter michiganensis spp strain CFBP8019.</title>
        <authorList>
            <person name="Thapa S.P."/>
            <person name="Coaker G."/>
            <person name="Jacques M.-A."/>
        </authorList>
    </citation>
    <scope>NUCLEOTIDE SEQUENCE [LARGE SCALE GENOMIC DNA]</scope>
    <source>
        <strain evidence="2">CFBP8019</strain>
    </source>
</reference>
<evidence type="ECO:0000313" key="2">
    <source>
        <dbReference type="EMBL" id="OUE25924.1"/>
    </source>
</evidence>
<name>A0A251YNV0_9MICO</name>
<organism evidence="2 3">
    <name type="scientific">Clavibacter michiganensis</name>
    <dbReference type="NCBI Taxonomy" id="28447"/>
    <lineage>
        <taxon>Bacteria</taxon>
        <taxon>Bacillati</taxon>
        <taxon>Actinomycetota</taxon>
        <taxon>Actinomycetes</taxon>
        <taxon>Micrococcales</taxon>
        <taxon>Microbacteriaceae</taxon>
        <taxon>Clavibacter</taxon>
    </lineage>
</organism>
<keyword evidence="1" id="KW-1133">Transmembrane helix</keyword>
<dbReference type="OrthoDB" id="5125829at2"/>
<dbReference type="EMBL" id="MDJZ01000009">
    <property type="protein sequence ID" value="OUE25924.1"/>
    <property type="molecule type" value="Genomic_DNA"/>
</dbReference>
<keyword evidence="1" id="KW-0812">Transmembrane</keyword>
<keyword evidence="3" id="KW-1185">Reference proteome</keyword>